<name>A0ABW3XHQ5_9ACTN</name>
<evidence type="ECO:0000256" key="1">
    <source>
        <dbReference type="SAM" id="Phobius"/>
    </source>
</evidence>
<gene>
    <name evidence="2" type="ORF">ACFQ5X_24470</name>
</gene>
<dbReference type="Proteomes" id="UP001597058">
    <property type="component" value="Unassembled WGS sequence"/>
</dbReference>
<reference evidence="3" key="1">
    <citation type="journal article" date="2019" name="Int. J. Syst. Evol. Microbiol.">
        <title>The Global Catalogue of Microorganisms (GCM) 10K type strain sequencing project: providing services to taxonomists for standard genome sequencing and annotation.</title>
        <authorList>
            <consortium name="The Broad Institute Genomics Platform"/>
            <consortium name="The Broad Institute Genome Sequencing Center for Infectious Disease"/>
            <person name="Wu L."/>
            <person name="Ma J."/>
        </authorList>
    </citation>
    <scope>NUCLEOTIDE SEQUENCE [LARGE SCALE GENOMIC DNA]</scope>
    <source>
        <strain evidence="3">CGMCC 4.7020</strain>
    </source>
</reference>
<organism evidence="2 3">
    <name type="scientific">Streptomyces kaempferi</name>
    <dbReference type="NCBI Taxonomy" id="333725"/>
    <lineage>
        <taxon>Bacteria</taxon>
        <taxon>Bacillati</taxon>
        <taxon>Actinomycetota</taxon>
        <taxon>Actinomycetes</taxon>
        <taxon>Kitasatosporales</taxon>
        <taxon>Streptomycetaceae</taxon>
        <taxon>Streptomyces</taxon>
    </lineage>
</organism>
<evidence type="ECO:0000313" key="2">
    <source>
        <dbReference type="EMBL" id="MFD1308997.1"/>
    </source>
</evidence>
<sequence>MAWIAYALGLASGLVTGWLFTVRAHGRRLRGFCHFEAANLIDPHGEA</sequence>
<keyword evidence="3" id="KW-1185">Reference proteome</keyword>
<evidence type="ECO:0000313" key="3">
    <source>
        <dbReference type="Proteomes" id="UP001597058"/>
    </source>
</evidence>
<feature type="transmembrane region" description="Helical" evidence="1">
    <location>
        <begin position="6"/>
        <end position="22"/>
    </location>
</feature>
<dbReference type="EMBL" id="JBHTMM010000033">
    <property type="protein sequence ID" value="MFD1308997.1"/>
    <property type="molecule type" value="Genomic_DNA"/>
</dbReference>
<proteinExistence type="predicted"/>
<protein>
    <submittedName>
        <fullName evidence="2">Uncharacterized protein</fullName>
    </submittedName>
</protein>
<accession>A0ABW3XHQ5</accession>
<comment type="caution">
    <text evidence="2">The sequence shown here is derived from an EMBL/GenBank/DDBJ whole genome shotgun (WGS) entry which is preliminary data.</text>
</comment>
<dbReference type="RefSeq" id="WP_381328609.1">
    <property type="nucleotide sequence ID" value="NZ_JBHTMM010000033.1"/>
</dbReference>
<keyword evidence="1" id="KW-1133">Transmembrane helix</keyword>
<keyword evidence="1" id="KW-0472">Membrane</keyword>
<keyword evidence="1" id="KW-0812">Transmembrane</keyword>